<name>A0A139JQE9_9MOLU</name>
<keyword evidence="1" id="KW-0812">Transmembrane</keyword>
<reference evidence="4 6" key="1">
    <citation type="submission" date="2014-04" db="EMBL/GenBank/DDBJ databases">
        <title>Genome study of Napier grass stunt phytoplasma.</title>
        <authorList>
            <person name="Kawicha P."/>
            <person name="Dickinson M."/>
            <person name="Hodgetts J."/>
        </authorList>
    </citation>
    <scope>NUCLEOTIDE SEQUENCE [LARGE SCALE GENOMIC DNA]</scope>
    <source>
        <strain evidence="4 6">NGS-S10</strain>
    </source>
</reference>
<dbReference type="EMBL" id="LTBM01000015">
    <property type="protein sequence ID" value="KXT29106.1"/>
    <property type="molecule type" value="Genomic_DNA"/>
</dbReference>
<feature type="transmembrane region" description="Helical" evidence="1">
    <location>
        <begin position="232"/>
        <end position="257"/>
    </location>
</feature>
<proteinExistence type="predicted"/>
<dbReference type="Proteomes" id="UP000070069">
    <property type="component" value="Unassembled WGS sequence"/>
</dbReference>
<keyword evidence="1" id="KW-1133">Transmembrane helix</keyword>
<keyword evidence="1" id="KW-0472">Membrane</keyword>
<evidence type="ECO:0000313" key="6">
    <source>
        <dbReference type="Proteomes" id="UP000249343"/>
    </source>
</evidence>
<dbReference type="Proteomes" id="UP000249343">
    <property type="component" value="Unassembled WGS sequence"/>
</dbReference>
<sequence>MYYILKKHRNQTKIRKTKNIFFYNLFLYFFIIITIITYLTKLQIFDIVYLSFNNKENFIESIKIILYTFINQTFYFFTSQSNFLVIIVLILNLTKFKKNKYYPILAFIVLIDILLTGIVWNLIAAPTNELKEITDNFFTISLFQHFYIPILYTIFYFYHYVDFNSFFTLRKAYYALIHPLFYLFYSLLLGYFSKEKLYPYPYNFVNPNEKCVLSETFFIFFKINNYKEKQGFLGVFINNIFLLIVLIFCILFLYILYKKIKSKK</sequence>
<comment type="caution">
    <text evidence="2">The sequence shown here is derived from an EMBL/GenBank/DDBJ whole genome shotgun (WGS) entry which is preliminary data.</text>
</comment>
<organism evidence="2 5">
    <name type="scientific">Candidatus Phytoplasma oryzae</name>
    <dbReference type="NCBI Taxonomy" id="203274"/>
    <lineage>
        <taxon>Bacteria</taxon>
        <taxon>Bacillati</taxon>
        <taxon>Mycoplasmatota</taxon>
        <taxon>Mollicutes</taxon>
        <taxon>Acholeplasmatales</taxon>
        <taxon>Acholeplasmataceae</taxon>
        <taxon>Candidatus Phytoplasma</taxon>
        <taxon>16SrXI (Rice yellow dwarf group)</taxon>
    </lineage>
</organism>
<feature type="transmembrane region" description="Helical" evidence="1">
    <location>
        <begin position="143"/>
        <end position="161"/>
    </location>
</feature>
<feature type="transmembrane region" description="Helical" evidence="1">
    <location>
        <begin position="101"/>
        <end position="123"/>
    </location>
</feature>
<accession>A0A139JQE9</accession>
<gene>
    <name evidence="3" type="ORF">AXA84_0333</name>
    <name evidence="2" type="ORF">AXA84_0388</name>
    <name evidence="4" type="ORF">DH96_01230</name>
</gene>
<dbReference type="AlphaFoldDB" id="A0A139JQE9"/>
<evidence type="ECO:0000313" key="2">
    <source>
        <dbReference type="EMBL" id="KXT29106.1"/>
    </source>
</evidence>
<dbReference type="EMBL" id="LTBM01000011">
    <property type="protein sequence ID" value="KXT29150.1"/>
    <property type="molecule type" value="Genomic_DNA"/>
</dbReference>
<evidence type="ECO:0000313" key="3">
    <source>
        <dbReference type="EMBL" id="KXT29150.1"/>
    </source>
</evidence>
<feature type="transmembrane region" description="Helical" evidence="1">
    <location>
        <begin position="21"/>
        <end position="40"/>
    </location>
</feature>
<dbReference type="OrthoDB" id="386196at2"/>
<evidence type="ECO:0000313" key="5">
    <source>
        <dbReference type="Proteomes" id="UP000070069"/>
    </source>
</evidence>
<dbReference type="PATRIC" id="fig|203274.3.peg.124"/>
<feature type="transmembrane region" description="Helical" evidence="1">
    <location>
        <begin position="173"/>
        <end position="192"/>
    </location>
</feature>
<dbReference type="RefSeq" id="WP_083515915.1">
    <property type="nucleotide sequence ID" value="NZ_JHUK01000002.1"/>
</dbReference>
<dbReference type="EMBL" id="JHUK01000002">
    <property type="protein sequence ID" value="RAM57911.1"/>
    <property type="molecule type" value="Genomic_DNA"/>
</dbReference>
<evidence type="ECO:0000313" key="4">
    <source>
        <dbReference type="EMBL" id="RAM57911.1"/>
    </source>
</evidence>
<reference evidence="2 5" key="2">
    <citation type="submission" date="2016-02" db="EMBL/GenBank/DDBJ databases">
        <title>A draft genome sequence of Candidatus Phytoplasma oryzae strain Mbita1, the causative agent of Napier Grass stunt disease in Kenya.</title>
        <authorList>
            <person name="Fischer A."/>
            <person name="Santa-Cruz I."/>
            <person name="Wambua L."/>
            <person name="Olds C."/>
            <person name="Midega C."/>
            <person name="Dickinson M."/>
            <person name="Kawicha P."/>
            <person name="Khan Z."/>
            <person name="Masiga D."/>
            <person name="Jores J."/>
            <person name="Bernd S."/>
        </authorList>
    </citation>
    <scope>NUCLEOTIDE SEQUENCE [LARGE SCALE GENOMIC DNA]</scope>
    <source>
        <strain evidence="2">Mbita1</strain>
    </source>
</reference>
<protein>
    <submittedName>
        <fullName evidence="2">Putative membrane protein</fullName>
    </submittedName>
</protein>
<feature type="transmembrane region" description="Helical" evidence="1">
    <location>
        <begin position="74"/>
        <end position="94"/>
    </location>
</feature>
<keyword evidence="6" id="KW-1185">Reference proteome</keyword>
<evidence type="ECO:0000256" key="1">
    <source>
        <dbReference type="SAM" id="Phobius"/>
    </source>
</evidence>